<keyword evidence="5" id="KW-1185">Reference proteome</keyword>
<dbReference type="AlphaFoldDB" id="A0A9Q5JFB4"/>
<dbReference type="InterPro" id="IPR001387">
    <property type="entry name" value="Cro/C1-type_HTH"/>
</dbReference>
<accession>A0A9Q5JFB4</accession>
<comment type="caution">
    <text evidence="4">The sequence shown here is derived from an EMBL/GenBank/DDBJ whole genome shotgun (WGS) entry which is preliminary data.</text>
</comment>
<dbReference type="Gene3D" id="1.10.260.40">
    <property type="entry name" value="lambda repressor-like DNA-binding domains"/>
    <property type="match status" value="1"/>
</dbReference>
<feature type="transmembrane region" description="Helical" evidence="2">
    <location>
        <begin position="81"/>
        <end position="102"/>
    </location>
</feature>
<dbReference type="PROSITE" id="PS50943">
    <property type="entry name" value="HTH_CROC1"/>
    <property type="match status" value="1"/>
</dbReference>
<feature type="domain" description="HTH cro/C1-type" evidence="3">
    <location>
        <begin position="7"/>
        <end position="61"/>
    </location>
</feature>
<dbReference type="SUPFAM" id="SSF47413">
    <property type="entry name" value="lambda repressor-like DNA-binding domains"/>
    <property type="match status" value="1"/>
</dbReference>
<dbReference type="CDD" id="cd00093">
    <property type="entry name" value="HTH_XRE"/>
    <property type="match status" value="1"/>
</dbReference>
<dbReference type="EMBL" id="MKIQ01000030">
    <property type="protein sequence ID" value="OFI45959.1"/>
    <property type="molecule type" value="Genomic_DNA"/>
</dbReference>
<dbReference type="Proteomes" id="UP000177273">
    <property type="component" value="Unassembled WGS sequence"/>
</dbReference>
<keyword evidence="1" id="KW-0238">DNA-binding</keyword>
<evidence type="ECO:0000313" key="4">
    <source>
        <dbReference type="EMBL" id="OFI45959.1"/>
    </source>
</evidence>
<gene>
    <name evidence="4" type="ORF">BG262_06700</name>
</gene>
<dbReference type="PANTHER" id="PTHR46558:SF15">
    <property type="entry name" value="HELIX-TURN-HELIX DOMAIN PROTEIN"/>
    <property type="match status" value="1"/>
</dbReference>
<dbReference type="Pfam" id="PF01381">
    <property type="entry name" value="HTH_3"/>
    <property type="match status" value="1"/>
</dbReference>
<sequence length="200" mass="23473">MELSKKIKAYRTEMNISQEELAEKLHISRQTVSNWETERSYPDVNNLILLSTIFDVTLDQLVKGDIKVMKEKIAQKKYLKYLWIIIFDMLMCGILLGIYAALPKRTTIWFFFLYALSVISMVYSWFKIIKIQKSEDIKTYEEIIAFFEGGDIDSARKNRISDYQIKLIPGTIFFSILGIVLMLLVSFFVIMFIRGIKITY</sequence>
<evidence type="ECO:0000256" key="2">
    <source>
        <dbReference type="SAM" id="Phobius"/>
    </source>
</evidence>
<reference evidence="5" key="1">
    <citation type="submission" date="2016-09" db="EMBL/GenBank/DDBJ databases">
        <title>Draft genome sequence of a novel species of the family Streptococcaceae isolated from flowers.</title>
        <authorList>
            <person name="Chuah L.-O."/>
            <person name="Yap K.-P."/>
            <person name="Thong K.L."/>
            <person name="Liong M.T."/>
            <person name="Ahmad R."/>
            <person name="Rusul G."/>
        </authorList>
    </citation>
    <scope>NUCLEOTIDE SEQUENCE [LARGE SCALE GENOMIC DNA]</scope>
    <source>
        <strain evidence="5">HibF3</strain>
    </source>
</reference>
<dbReference type="PANTHER" id="PTHR46558">
    <property type="entry name" value="TRACRIPTIONAL REGULATORY PROTEIN-RELATED-RELATED"/>
    <property type="match status" value="1"/>
</dbReference>
<proteinExistence type="predicted"/>
<dbReference type="RefSeq" id="WP_070788644.1">
    <property type="nucleotide sequence ID" value="NZ_MKIQ01000030.1"/>
</dbReference>
<protein>
    <recommendedName>
        <fullName evidence="3">HTH cro/C1-type domain-containing protein</fullName>
    </recommendedName>
</protein>
<evidence type="ECO:0000259" key="3">
    <source>
        <dbReference type="PROSITE" id="PS50943"/>
    </source>
</evidence>
<evidence type="ECO:0000256" key="1">
    <source>
        <dbReference type="ARBA" id="ARBA00023125"/>
    </source>
</evidence>
<dbReference type="GO" id="GO:0003677">
    <property type="term" value="F:DNA binding"/>
    <property type="evidence" value="ECO:0007669"/>
    <property type="project" value="UniProtKB-KW"/>
</dbReference>
<dbReference type="SMART" id="SM00530">
    <property type="entry name" value="HTH_XRE"/>
    <property type="match status" value="1"/>
</dbReference>
<dbReference type="OrthoDB" id="9805856at2"/>
<keyword evidence="2" id="KW-0812">Transmembrane</keyword>
<feature type="transmembrane region" description="Helical" evidence="2">
    <location>
        <begin position="108"/>
        <end position="126"/>
    </location>
</feature>
<feature type="transmembrane region" description="Helical" evidence="2">
    <location>
        <begin position="167"/>
        <end position="193"/>
    </location>
</feature>
<organism evidence="4 5">
    <name type="scientific">Floricoccus penangensis</name>
    <dbReference type="NCBI Taxonomy" id="1859475"/>
    <lineage>
        <taxon>Bacteria</taxon>
        <taxon>Bacillati</taxon>
        <taxon>Bacillota</taxon>
        <taxon>Bacilli</taxon>
        <taxon>Lactobacillales</taxon>
        <taxon>Streptococcaceae</taxon>
        <taxon>Floricoccus</taxon>
    </lineage>
</organism>
<keyword evidence="2" id="KW-0472">Membrane</keyword>
<keyword evidence="2" id="KW-1133">Transmembrane helix</keyword>
<name>A0A9Q5JFB4_9LACT</name>
<evidence type="ECO:0000313" key="5">
    <source>
        <dbReference type="Proteomes" id="UP000177273"/>
    </source>
</evidence>
<dbReference type="InterPro" id="IPR010982">
    <property type="entry name" value="Lambda_DNA-bd_dom_sf"/>
</dbReference>